<comment type="caution">
    <text evidence="2">The sequence shown here is derived from an EMBL/GenBank/DDBJ whole genome shotgun (WGS) entry which is preliminary data.</text>
</comment>
<keyword evidence="3" id="KW-1185">Reference proteome</keyword>
<dbReference type="Proteomes" id="UP001642360">
    <property type="component" value="Unassembled WGS sequence"/>
</dbReference>
<evidence type="ECO:0000256" key="1">
    <source>
        <dbReference type="SAM" id="MobiDB-lite"/>
    </source>
</evidence>
<feature type="compositionally biased region" description="Basic and acidic residues" evidence="1">
    <location>
        <begin position="10"/>
        <end position="20"/>
    </location>
</feature>
<organism evidence="2 3">
    <name type="scientific">Ilex paraguariensis</name>
    <name type="common">yerba mate</name>
    <dbReference type="NCBI Taxonomy" id="185542"/>
    <lineage>
        <taxon>Eukaryota</taxon>
        <taxon>Viridiplantae</taxon>
        <taxon>Streptophyta</taxon>
        <taxon>Embryophyta</taxon>
        <taxon>Tracheophyta</taxon>
        <taxon>Spermatophyta</taxon>
        <taxon>Magnoliopsida</taxon>
        <taxon>eudicotyledons</taxon>
        <taxon>Gunneridae</taxon>
        <taxon>Pentapetalae</taxon>
        <taxon>asterids</taxon>
        <taxon>campanulids</taxon>
        <taxon>Aquifoliales</taxon>
        <taxon>Aquifoliaceae</taxon>
        <taxon>Ilex</taxon>
    </lineage>
</organism>
<accession>A0ABC8UR52</accession>
<dbReference type="AlphaFoldDB" id="A0ABC8UR52"/>
<dbReference type="EMBL" id="CAUOFW020008669">
    <property type="protein sequence ID" value="CAK9183528.1"/>
    <property type="molecule type" value="Genomic_DNA"/>
</dbReference>
<feature type="region of interest" description="Disordered" evidence="1">
    <location>
        <begin position="126"/>
        <end position="145"/>
    </location>
</feature>
<reference evidence="2 3" key="1">
    <citation type="submission" date="2024-02" db="EMBL/GenBank/DDBJ databases">
        <authorList>
            <person name="Vignale AGUSTIN F."/>
            <person name="Sosa J E."/>
            <person name="Modenutti C."/>
        </authorList>
    </citation>
    <scope>NUCLEOTIDE SEQUENCE [LARGE SCALE GENOMIC DNA]</scope>
</reference>
<gene>
    <name evidence="2" type="ORF">ILEXP_LOCUS53796</name>
</gene>
<feature type="compositionally biased region" description="Basic residues" evidence="1">
    <location>
        <begin position="28"/>
        <end position="41"/>
    </location>
</feature>
<sequence>MEGKSAITIRDGEQKWRQDGFEWSVPPTKKRNHSTTTNHHKSNSATTIYYIDMELQEPTLNLETVTINSSNPNQNPNSNPCGAIQLEISNDDFIDVPENLSPLPPPAPVISTQFIKSSTVSTMNSTTDSNFEASDWPDQWHFTGE</sequence>
<proteinExistence type="predicted"/>
<evidence type="ECO:0000313" key="3">
    <source>
        <dbReference type="Proteomes" id="UP001642360"/>
    </source>
</evidence>
<evidence type="ECO:0000313" key="2">
    <source>
        <dbReference type="EMBL" id="CAK9183528.1"/>
    </source>
</evidence>
<feature type="region of interest" description="Disordered" evidence="1">
    <location>
        <begin position="1"/>
        <end position="41"/>
    </location>
</feature>
<protein>
    <submittedName>
        <fullName evidence="2">Uncharacterized protein</fullName>
    </submittedName>
</protein>
<name>A0ABC8UR52_9AQUA</name>